<dbReference type="Gene3D" id="1.10.3470.10">
    <property type="entry name" value="ABC transporter involved in vitamin B12 uptake, BtuC"/>
    <property type="match status" value="1"/>
</dbReference>
<dbReference type="InterPro" id="IPR000522">
    <property type="entry name" value="ABC_transptr_permease_BtuC"/>
</dbReference>
<dbReference type="GO" id="GO:0033214">
    <property type="term" value="P:siderophore-iron import into cell"/>
    <property type="evidence" value="ECO:0007669"/>
    <property type="project" value="TreeGrafter"/>
</dbReference>
<keyword evidence="10" id="KW-1185">Reference proteome</keyword>
<comment type="similarity">
    <text evidence="2">Belongs to the binding-protein-dependent transport system permease family. FecCD subfamily.</text>
</comment>
<evidence type="ECO:0000256" key="4">
    <source>
        <dbReference type="ARBA" id="ARBA00022475"/>
    </source>
</evidence>
<dbReference type="GO" id="GO:0005886">
    <property type="term" value="C:plasma membrane"/>
    <property type="evidence" value="ECO:0007669"/>
    <property type="project" value="UniProtKB-SubCell"/>
</dbReference>
<proteinExistence type="inferred from homology"/>
<dbReference type="HOGENOM" id="CLU_013016_0_2_9"/>
<dbReference type="Proteomes" id="UP000001551">
    <property type="component" value="Chromosome"/>
</dbReference>
<dbReference type="InterPro" id="IPR037294">
    <property type="entry name" value="ABC_BtuC-like"/>
</dbReference>
<accession>E6U456</accession>
<feature type="transmembrane region" description="Helical" evidence="8">
    <location>
        <begin position="69"/>
        <end position="90"/>
    </location>
</feature>
<keyword evidence="5 8" id="KW-0812">Transmembrane</keyword>
<evidence type="ECO:0000256" key="1">
    <source>
        <dbReference type="ARBA" id="ARBA00004651"/>
    </source>
</evidence>
<dbReference type="PANTHER" id="PTHR30472:SF70">
    <property type="entry name" value="MOLYBDATE IMPORT SYSTEM PERMEASE PROTEIN MOLB"/>
    <property type="match status" value="1"/>
</dbReference>
<keyword evidence="7 8" id="KW-0472">Membrane</keyword>
<feature type="transmembrane region" description="Helical" evidence="8">
    <location>
        <begin position="241"/>
        <end position="270"/>
    </location>
</feature>
<dbReference type="KEGG" id="eha:Ethha_1003"/>
<feature type="transmembrane region" description="Helical" evidence="8">
    <location>
        <begin position="110"/>
        <end position="141"/>
    </location>
</feature>
<dbReference type="Pfam" id="PF01032">
    <property type="entry name" value="FecCD"/>
    <property type="match status" value="1"/>
</dbReference>
<evidence type="ECO:0000313" key="9">
    <source>
        <dbReference type="EMBL" id="ADU26556.1"/>
    </source>
</evidence>
<evidence type="ECO:0000256" key="8">
    <source>
        <dbReference type="SAM" id="Phobius"/>
    </source>
</evidence>
<dbReference type="CDD" id="cd06550">
    <property type="entry name" value="TM_ABC_iron-siderophores_like"/>
    <property type="match status" value="1"/>
</dbReference>
<organism evidence="9 10">
    <name type="scientific">Ethanoligenens harbinense (strain DSM 18485 / JCM 12961 / CGMCC 1.5033 / YUAN-3)</name>
    <dbReference type="NCBI Taxonomy" id="663278"/>
    <lineage>
        <taxon>Bacteria</taxon>
        <taxon>Bacillati</taxon>
        <taxon>Bacillota</taxon>
        <taxon>Clostridia</taxon>
        <taxon>Eubacteriales</taxon>
        <taxon>Oscillospiraceae</taxon>
        <taxon>Ethanoligenens</taxon>
    </lineage>
</organism>
<feature type="transmembrane region" description="Helical" evidence="8">
    <location>
        <begin position="12"/>
        <end position="33"/>
    </location>
</feature>
<dbReference type="AlphaFoldDB" id="E6U456"/>
<dbReference type="RefSeq" id="WP_013484917.1">
    <property type="nucleotide sequence ID" value="NC_014828.1"/>
</dbReference>
<evidence type="ECO:0000256" key="5">
    <source>
        <dbReference type="ARBA" id="ARBA00022692"/>
    </source>
</evidence>
<protein>
    <submittedName>
        <fullName evidence="9">Transport system permease protein</fullName>
    </submittedName>
</protein>
<keyword evidence="6 8" id="KW-1133">Transmembrane helix</keyword>
<reference evidence="9 10" key="1">
    <citation type="submission" date="2010-12" db="EMBL/GenBank/DDBJ databases">
        <title>Complete sequence of Ethanoligenens harbinense YUAN-3.</title>
        <authorList>
            <person name="Lucas S."/>
            <person name="Copeland A."/>
            <person name="Lapidus A."/>
            <person name="Cheng J.-F."/>
            <person name="Bruce D."/>
            <person name="Goodwin L."/>
            <person name="Pitluck S."/>
            <person name="Chertkov O."/>
            <person name="Misra M."/>
            <person name="Detter J.C."/>
            <person name="Han C."/>
            <person name="Tapia R."/>
            <person name="Land M."/>
            <person name="Hauser L."/>
            <person name="Jeffries C."/>
            <person name="Kyrpides N."/>
            <person name="Ivanova N."/>
            <person name="Mikhailova N."/>
            <person name="Wang A."/>
            <person name="Mouttaki H."/>
            <person name="He Z."/>
            <person name="Zhou J."/>
            <person name="Hemme C.L."/>
            <person name="Woyke T."/>
        </authorList>
    </citation>
    <scope>NUCLEOTIDE SEQUENCE [LARGE SCALE GENOMIC DNA]</scope>
    <source>
        <strain evidence="10">DSM 18485 / JCM 12961 / CGMCC 1.5033 / YUAN-3</strain>
    </source>
</reference>
<evidence type="ECO:0000313" key="10">
    <source>
        <dbReference type="Proteomes" id="UP000001551"/>
    </source>
</evidence>
<dbReference type="eggNOG" id="COG0609">
    <property type="taxonomic scope" value="Bacteria"/>
</dbReference>
<keyword evidence="3" id="KW-0813">Transport</keyword>
<keyword evidence="4" id="KW-1003">Cell membrane</keyword>
<dbReference type="SUPFAM" id="SSF81345">
    <property type="entry name" value="ABC transporter involved in vitamin B12 uptake, BtuC"/>
    <property type="match status" value="1"/>
</dbReference>
<sequence length="336" mass="35986">MNKSRGMIGRFSGLTAVFIGIIVLSFLLGRYPIYPDQLVRILFSKVLPIPQTWDPQMSTILFEVRLPRVVMASLIGAALSCAGAAYQGVFQNPMVSPDVLGASQGAGFGAALSIFLSVGYFGITLCSFVFGILAVALVYFIGRRVKGNPTLGLVLAGIMIGSLFSASTSFIKLMADPNNVLPAITYWLMGSLASIRIRDVAFAAPLILAGMCPLFLLRWKLNVLTMGEEESRAMGIRTGHVRAALIFGATLITAACVSVSGMIGWVGLVVPHFARMLVGCDYRRLLPASALMGGGFLLLVDDAARMVCTSEIPIGILTAFIGAPFFLYLILRKAEF</sequence>
<comment type="subcellular location">
    <subcellularLocation>
        <location evidence="1">Cell membrane</location>
        <topology evidence="1">Multi-pass membrane protein</topology>
    </subcellularLocation>
</comment>
<evidence type="ECO:0000256" key="7">
    <source>
        <dbReference type="ARBA" id="ARBA00023136"/>
    </source>
</evidence>
<feature type="transmembrane region" description="Helical" evidence="8">
    <location>
        <begin position="312"/>
        <end position="331"/>
    </location>
</feature>
<evidence type="ECO:0000256" key="3">
    <source>
        <dbReference type="ARBA" id="ARBA00022448"/>
    </source>
</evidence>
<evidence type="ECO:0000256" key="6">
    <source>
        <dbReference type="ARBA" id="ARBA00022989"/>
    </source>
</evidence>
<dbReference type="EMBL" id="CP002400">
    <property type="protein sequence ID" value="ADU26556.1"/>
    <property type="molecule type" value="Genomic_DNA"/>
</dbReference>
<gene>
    <name evidence="9" type="ordered locus">Ethha_1003</name>
</gene>
<dbReference type="STRING" id="663278.Ethha_1003"/>
<feature type="transmembrane region" description="Helical" evidence="8">
    <location>
        <begin position="202"/>
        <end position="221"/>
    </location>
</feature>
<name>E6U456_ETHHY</name>
<dbReference type="FunFam" id="1.10.3470.10:FF:000001">
    <property type="entry name" value="Vitamin B12 ABC transporter permease BtuC"/>
    <property type="match status" value="1"/>
</dbReference>
<feature type="transmembrane region" description="Helical" evidence="8">
    <location>
        <begin position="153"/>
        <end position="173"/>
    </location>
</feature>
<dbReference type="GO" id="GO:0022857">
    <property type="term" value="F:transmembrane transporter activity"/>
    <property type="evidence" value="ECO:0007669"/>
    <property type="project" value="InterPro"/>
</dbReference>
<dbReference type="PANTHER" id="PTHR30472">
    <property type="entry name" value="FERRIC ENTEROBACTIN TRANSPORT SYSTEM PERMEASE PROTEIN"/>
    <property type="match status" value="1"/>
</dbReference>
<evidence type="ECO:0000256" key="2">
    <source>
        <dbReference type="ARBA" id="ARBA00007935"/>
    </source>
</evidence>